<proteinExistence type="predicted"/>
<feature type="transmembrane region" description="Helical" evidence="1">
    <location>
        <begin position="119"/>
        <end position="140"/>
    </location>
</feature>
<evidence type="ECO:0000313" key="2">
    <source>
        <dbReference type="EMBL" id="GBF40335.1"/>
    </source>
</evidence>
<dbReference type="Proteomes" id="UP000245076">
    <property type="component" value="Unassembled WGS sequence"/>
</dbReference>
<sequence length="145" mass="15530">MMANAVLIAILSCGGFFTVGLVTGIWKYRKMITSPEGKAPVYVDICHRSALMYSFACLVLVKFAELSAWPSAVNVMGVVAAVTFFTTAVLIYAVHGWLNNTDNMLKQPPGVSHSPGVHGYVTLVVLGELGGFLVLFSGFLKSLLS</sequence>
<evidence type="ECO:0000256" key="1">
    <source>
        <dbReference type="SAM" id="Phobius"/>
    </source>
</evidence>
<feature type="transmembrane region" description="Helical" evidence="1">
    <location>
        <begin position="6"/>
        <end position="29"/>
    </location>
</feature>
<organism evidence="2 3">
    <name type="scientific">Leptospira johnsonii</name>
    <dbReference type="NCBI Taxonomy" id="1917820"/>
    <lineage>
        <taxon>Bacteria</taxon>
        <taxon>Pseudomonadati</taxon>
        <taxon>Spirochaetota</taxon>
        <taxon>Spirochaetia</taxon>
        <taxon>Leptospirales</taxon>
        <taxon>Leptospiraceae</taxon>
        <taxon>Leptospira</taxon>
    </lineage>
</organism>
<keyword evidence="1" id="KW-0812">Transmembrane</keyword>
<gene>
    <name evidence="2" type="ORF">LPTSP1_33530</name>
</gene>
<dbReference type="EMBL" id="BFAY01000011">
    <property type="protein sequence ID" value="GBF40335.1"/>
    <property type="molecule type" value="Genomic_DNA"/>
</dbReference>
<dbReference type="RefSeq" id="WP_217350172.1">
    <property type="nucleotide sequence ID" value="NZ_BFAY01000011.1"/>
</dbReference>
<evidence type="ECO:0008006" key="4">
    <source>
        <dbReference type="Google" id="ProtNLM"/>
    </source>
</evidence>
<evidence type="ECO:0000313" key="3">
    <source>
        <dbReference type="Proteomes" id="UP000245076"/>
    </source>
</evidence>
<keyword evidence="3" id="KW-1185">Reference proteome</keyword>
<dbReference type="AlphaFoldDB" id="A0A2P2D6U0"/>
<protein>
    <recommendedName>
        <fullName evidence="4">Integral membrane protein</fullName>
    </recommendedName>
</protein>
<accession>A0A2P2D6U0</accession>
<comment type="caution">
    <text evidence="2">The sequence shown here is derived from an EMBL/GenBank/DDBJ whole genome shotgun (WGS) entry which is preliminary data.</text>
</comment>
<feature type="transmembrane region" description="Helical" evidence="1">
    <location>
        <begin position="50"/>
        <end position="69"/>
    </location>
</feature>
<keyword evidence="1" id="KW-1133">Transmembrane helix</keyword>
<keyword evidence="1" id="KW-0472">Membrane</keyword>
<name>A0A2P2D6U0_9LEPT</name>
<feature type="transmembrane region" description="Helical" evidence="1">
    <location>
        <begin position="75"/>
        <end position="98"/>
    </location>
</feature>
<reference evidence="2 3" key="1">
    <citation type="submission" date="2018-02" db="EMBL/GenBank/DDBJ databases">
        <title>Novel Leptospira species isolated from soil and water in Japan.</title>
        <authorList>
            <person name="Nakao R."/>
            <person name="Masuzawa T."/>
        </authorList>
    </citation>
    <scope>NUCLEOTIDE SEQUENCE [LARGE SCALE GENOMIC DNA]</scope>
    <source>
        <strain evidence="2 3">E8</strain>
    </source>
</reference>